<evidence type="ECO:0000313" key="3">
    <source>
        <dbReference type="Proteomes" id="UP000250321"/>
    </source>
</evidence>
<dbReference type="OrthoDB" id="1161747at2759"/>
<sequence>MESREQHHSVYPTGFAVRRPSSNKVSKWHQMKKRETKNKRLQGFISSMPWHTIFAFLNPLLIGILQVKCQGATKSPFDTHRGIMWIFLLATLVYCFAFAANMKSRRNSSTVYSRISGHFALLSGSLSSVSLFSIFLPRFPNEQLVFFLWIIMPLIVARKWICRACQKLCKSTSKATHFISSLHLSWIHGKKLDGAVTIACVALALPFFDGVGGNISPNKLCACKMV</sequence>
<keyword evidence="1" id="KW-1133">Transmembrane helix</keyword>
<gene>
    <name evidence="2" type="ORF">Pyn_13712</name>
</gene>
<name>A0A314Y9F5_PRUYE</name>
<feature type="transmembrane region" description="Helical" evidence="1">
    <location>
        <begin position="143"/>
        <end position="161"/>
    </location>
</feature>
<feature type="transmembrane region" description="Helical" evidence="1">
    <location>
        <begin position="119"/>
        <end position="137"/>
    </location>
</feature>
<evidence type="ECO:0000256" key="1">
    <source>
        <dbReference type="SAM" id="Phobius"/>
    </source>
</evidence>
<dbReference type="Proteomes" id="UP000250321">
    <property type="component" value="Unassembled WGS sequence"/>
</dbReference>
<keyword evidence="3" id="KW-1185">Reference proteome</keyword>
<dbReference type="AlphaFoldDB" id="A0A314Y9F5"/>
<keyword evidence="1" id="KW-0472">Membrane</keyword>
<dbReference type="PANTHER" id="PTHR34115:SF6">
    <property type="entry name" value="PROTEIN, PUTATIVE-RELATED"/>
    <property type="match status" value="1"/>
</dbReference>
<evidence type="ECO:0000313" key="2">
    <source>
        <dbReference type="EMBL" id="PQQ02350.1"/>
    </source>
</evidence>
<feature type="transmembrane region" description="Helical" evidence="1">
    <location>
        <begin position="82"/>
        <end position="99"/>
    </location>
</feature>
<keyword evidence="1" id="KW-0812">Transmembrane</keyword>
<dbReference type="InterPro" id="IPR053258">
    <property type="entry name" value="Ca-permeable_cation_channel"/>
</dbReference>
<dbReference type="EMBL" id="PJQY01001476">
    <property type="protein sequence ID" value="PQQ02350.1"/>
    <property type="molecule type" value="Genomic_DNA"/>
</dbReference>
<protein>
    <submittedName>
        <fullName evidence="2">Uncharacterized protein</fullName>
    </submittedName>
</protein>
<feature type="transmembrane region" description="Helical" evidence="1">
    <location>
        <begin position="41"/>
        <end position="62"/>
    </location>
</feature>
<proteinExistence type="predicted"/>
<dbReference type="PANTHER" id="PTHR34115">
    <property type="entry name" value="PROTEIN, PUTATIVE-RELATED"/>
    <property type="match status" value="1"/>
</dbReference>
<organism evidence="2 3">
    <name type="scientific">Prunus yedoensis var. nudiflora</name>
    <dbReference type="NCBI Taxonomy" id="2094558"/>
    <lineage>
        <taxon>Eukaryota</taxon>
        <taxon>Viridiplantae</taxon>
        <taxon>Streptophyta</taxon>
        <taxon>Embryophyta</taxon>
        <taxon>Tracheophyta</taxon>
        <taxon>Spermatophyta</taxon>
        <taxon>Magnoliopsida</taxon>
        <taxon>eudicotyledons</taxon>
        <taxon>Gunneridae</taxon>
        <taxon>Pentapetalae</taxon>
        <taxon>rosids</taxon>
        <taxon>fabids</taxon>
        <taxon>Rosales</taxon>
        <taxon>Rosaceae</taxon>
        <taxon>Amygdaloideae</taxon>
        <taxon>Amygdaleae</taxon>
        <taxon>Prunus</taxon>
    </lineage>
</organism>
<accession>A0A314Y9F5</accession>
<comment type="caution">
    <text evidence="2">The sequence shown here is derived from an EMBL/GenBank/DDBJ whole genome shotgun (WGS) entry which is preliminary data.</text>
</comment>
<reference evidence="2 3" key="1">
    <citation type="submission" date="2018-02" db="EMBL/GenBank/DDBJ databases">
        <title>Draft genome of wild Prunus yedoensis var. nudiflora.</title>
        <authorList>
            <person name="Baek S."/>
            <person name="Kim J.-H."/>
            <person name="Choi K."/>
            <person name="Kim G.-B."/>
            <person name="Cho A."/>
            <person name="Jang H."/>
            <person name="Shin C.-H."/>
            <person name="Yu H.-J."/>
            <person name="Mun J.-H."/>
        </authorList>
    </citation>
    <scope>NUCLEOTIDE SEQUENCE [LARGE SCALE GENOMIC DNA]</scope>
    <source>
        <strain evidence="3">cv. Jeju island</strain>
        <tissue evidence="2">Leaf</tissue>
    </source>
</reference>